<dbReference type="InterPro" id="IPR039111">
    <property type="entry name" value="STAP1/STAP2"/>
</dbReference>
<dbReference type="SUPFAM" id="SSF50729">
    <property type="entry name" value="PH domain-like"/>
    <property type="match status" value="1"/>
</dbReference>
<proteinExistence type="predicted"/>
<dbReference type="InterPro" id="IPR011993">
    <property type="entry name" value="PH-like_dom_sf"/>
</dbReference>
<name>A0A091DEC4_FUKDA</name>
<feature type="region of interest" description="Disordered" evidence="4">
    <location>
        <begin position="268"/>
        <end position="382"/>
    </location>
</feature>
<feature type="compositionally biased region" description="Pro residues" evidence="4">
    <location>
        <begin position="347"/>
        <end position="358"/>
    </location>
</feature>
<dbReference type="SUPFAM" id="SSF55550">
    <property type="entry name" value="SH2 domain"/>
    <property type="match status" value="1"/>
</dbReference>
<evidence type="ECO:0000313" key="8">
    <source>
        <dbReference type="Proteomes" id="UP000028990"/>
    </source>
</evidence>
<evidence type="ECO:0000256" key="2">
    <source>
        <dbReference type="ARBA" id="ARBA00022999"/>
    </source>
</evidence>
<dbReference type="STRING" id="885580.ENSFDAP00000000534"/>
<dbReference type="InterPro" id="IPR036860">
    <property type="entry name" value="SH2_dom_sf"/>
</dbReference>
<organism evidence="7 8">
    <name type="scientific">Fukomys damarensis</name>
    <name type="common">Damaraland mole rat</name>
    <name type="synonym">Cryptomys damarensis</name>
    <dbReference type="NCBI Taxonomy" id="885580"/>
    <lineage>
        <taxon>Eukaryota</taxon>
        <taxon>Metazoa</taxon>
        <taxon>Chordata</taxon>
        <taxon>Craniata</taxon>
        <taxon>Vertebrata</taxon>
        <taxon>Euteleostomi</taxon>
        <taxon>Mammalia</taxon>
        <taxon>Eutheria</taxon>
        <taxon>Euarchontoglires</taxon>
        <taxon>Glires</taxon>
        <taxon>Rodentia</taxon>
        <taxon>Hystricomorpha</taxon>
        <taxon>Bathyergidae</taxon>
        <taxon>Fukomys</taxon>
    </lineage>
</organism>
<evidence type="ECO:0000313" key="7">
    <source>
        <dbReference type="EMBL" id="KFO28833.1"/>
    </source>
</evidence>
<keyword evidence="8" id="KW-1185">Reference proteome</keyword>
<dbReference type="InterPro" id="IPR001849">
    <property type="entry name" value="PH_domain"/>
</dbReference>
<dbReference type="PROSITE" id="PS50003">
    <property type="entry name" value="PH_DOMAIN"/>
    <property type="match status" value="1"/>
</dbReference>
<dbReference type="SMART" id="SM00233">
    <property type="entry name" value="PH"/>
    <property type="match status" value="1"/>
</dbReference>
<feature type="domain" description="PH" evidence="6">
    <location>
        <begin position="19"/>
        <end position="118"/>
    </location>
</feature>
<dbReference type="PROSITE" id="PS50001">
    <property type="entry name" value="SH2"/>
    <property type="match status" value="1"/>
</dbReference>
<dbReference type="OMA" id="SQLPPCY"/>
<sequence>MASALSPPRVPKPKATQPSHYHESFLEKKGPLDKDYRKFWAGLQGLTIYFYNSNRDFQPLEKLDLRTFVKLTDEAPRGSMWDPGIHFSLVLRDQDIKFKAESLESREMWKGFILTVVELCVPSNLTLLPGHLYMMSEVLSKEGARRALEVPPCFLKVSRLEAQLLLERYPECGNLLLRPSGAGADNVSVSTRQVVNGTAEVRHYKVKREGSLYVIDMEEPFSCASLDAVVNYFVSQTKRALVPFLLDDDYEKVLGYVETDKENGESVWVVSSAPGPGPTPPADGPKSLPPVSNQDKPPFPPLPPPPSQDENYVTPIGDAPTTDYENQEVISPRRPIVPKPEKLAKPPAKPPKPPIVPRPEPKGNRSVLTRKPPGSTPQALLLTTRLGDVTAELEEKLQRRRALEQ</sequence>
<keyword evidence="2 3" id="KW-0727">SH2 domain</keyword>
<dbReference type="Gene3D" id="3.30.505.10">
    <property type="entry name" value="SH2 domain"/>
    <property type="match status" value="1"/>
</dbReference>
<feature type="region of interest" description="Disordered" evidence="4">
    <location>
        <begin position="1"/>
        <end position="24"/>
    </location>
</feature>
<dbReference type="AlphaFoldDB" id="A0A091DEC4"/>
<evidence type="ECO:0000256" key="3">
    <source>
        <dbReference type="PROSITE-ProRule" id="PRU00191"/>
    </source>
</evidence>
<dbReference type="PANTHER" id="PTHR16186:SF11">
    <property type="entry name" value="SIGNAL-TRANSDUCING ADAPTOR PROTEIN 2"/>
    <property type="match status" value="1"/>
</dbReference>
<accession>A0A091DEC4</accession>
<dbReference type="InterPro" id="IPR000980">
    <property type="entry name" value="SH2"/>
</dbReference>
<dbReference type="PANTHER" id="PTHR16186">
    <property type="entry name" value="SIGNAL-TRANSDUCING ADAPTOR PROTEIN-RELATED"/>
    <property type="match status" value="1"/>
</dbReference>
<evidence type="ECO:0000259" key="5">
    <source>
        <dbReference type="PROSITE" id="PS50001"/>
    </source>
</evidence>
<feature type="domain" description="SH2" evidence="5">
    <location>
        <begin position="133"/>
        <end position="233"/>
    </location>
</feature>
<keyword evidence="1" id="KW-0597">Phosphoprotein</keyword>
<dbReference type="eggNOG" id="ENOG502QURW">
    <property type="taxonomic scope" value="Eukaryota"/>
</dbReference>
<evidence type="ECO:0000256" key="4">
    <source>
        <dbReference type="SAM" id="MobiDB-lite"/>
    </source>
</evidence>
<evidence type="ECO:0000256" key="1">
    <source>
        <dbReference type="ARBA" id="ARBA00022553"/>
    </source>
</evidence>
<dbReference type="GO" id="GO:0035591">
    <property type="term" value="F:signaling adaptor activity"/>
    <property type="evidence" value="ECO:0007669"/>
    <property type="project" value="InterPro"/>
</dbReference>
<gene>
    <name evidence="7" type="ORF">H920_09775</name>
</gene>
<dbReference type="Gene3D" id="2.30.29.30">
    <property type="entry name" value="Pleckstrin-homology domain (PH domain)/Phosphotyrosine-binding domain (PTB)"/>
    <property type="match status" value="1"/>
</dbReference>
<reference evidence="7 8" key="1">
    <citation type="submission" date="2013-11" db="EMBL/GenBank/DDBJ databases">
        <title>The Damaraland mole rat (Fukomys damarensis) genome and evolution of African mole rats.</title>
        <authorList>
            <person name="Gladyshev V.N."/>
            <person name="Fang X."/>
        </authorList>
    </citation>
    <scope>NUCLEOTIDE SEQUENCE [LARGE SCALE GENOMIC DNA]</scope>
    <source>
        <tissue evidence="7">Liver</tissue>
    </source>
</reference>
<feature type="compositionally biased region" description="Pro residues" evidence="4">
    <location>
        <begin position="297"/>
        <end position="307"/>
    </location>
</feature>
<dbReference type="OrthoDB" id="6086001at2759"/>
<dbReference type="Proteomes" id="UP000028990">
    <property type="component" value="Unassembled WGS sequence"/>
</dbReference>
<dbReference type="EMBL" id="KN122676">
    <property type="protein sequence ID" value="KFO28833.1"/>
    <property type="molecule type" value="Genomic_DNA"/>
</dbReference>
<dbReference type="Pfam" id="PF00017">
    <property type="entry name" value="SH2"/>
    <property type="match status" value="1"/>
</dbReference>
<evidence type="ECO:0000259" key="6">
    <source>
        <dbReference type="PROSITE" id="PS50003"/>
    </source>
</evidence>
<protein>
    <submittedName>
        <fullName evidence="7">Signal-transducing adaptor protein 2</fullName>
    </submittedName>
</protein>
<dbReference type="CDD" id="cd10404">
    <property type="entry name" value="SH2_STAP2"/>
    <property type="match status" value="1"/>
</dbReference>
<dbReference type="InterPro" id="IPR035878">
    <property type="entry name" value="STAP2_SH2"/>
</dbReference>